<dbReference type="GO" id="GO:0004719">
    <property type="term" value="F:protein-L-isoaspartate (D-aspartate) O-methyltransferase activity"/>
    <property type="evidence" value="ECO:0007669"/>
    <property type="project" value="UniProtKB-UniRule"/>
</dbReference>
<evidence type="ECO:0000256" key="6">
    <source>
        <dbReference type="ARBA" id="ARBA00022691"/>
    </source>
</evidence>
<evidence type="ECO:0000256" key="7">
    <source>
        <dbReference type="HAMAP-Rule" id="MF_00090"/>
    </source>
</evidence>
<gene>
    <name evidence="7 8" type="primary">pcm</name>
    <name evidence="8" type="ORF">PNK_2095</name>
</gene>
<keyword evidence="6 7" id="KW-0949">S-adenosyl-L-methionine</keyword>
<dbReference type="NCBIfam" id="TIGR00080">
    <property type="entry name" value="pimt"/>
    <property type="match status" value="1"/>
</dbReference>
<protein>
    <recommendedName>
        <fullName evidence="7">Protein-L-isoaspartate O-methyltransferase</fullName>
        <ecNumber evidence="7">2.1.1.77</ecNumber>
    </recommendedName>
    <alternativeName>
        <fullName evidence="7">L-isoaspartyl protein carboxyl methyltransferase</fullName>
    </alternativeName>
    <alternativeName>
        <fullName evidence="7">Protein L-isoaspartyl methyltransferase</fullName>
    </alternativeName>
    <alternativeName>
        <fullName evidence="7">Protein-beta-aspartate methyltransferase</fullName>
        <shortName evidence="7">PIMT</shortName>
    </alternativeName>
</protein>
<comment type="function">
    <text evidence="7">Catalyzes the methyl esterification of L-isoaspartyl residues in peptides and proteins that result from spontaneous decomposition of normal L-aspartyl and L-asparaginyl residues. It plays a role in the repair and/or degradation of damaged proteins.</text>
</comment>
<comment type="similarity">
    <text evidence="2 7">Belongs to the methyltransferase superfamily. L-isoaspartyl/D-aspartyl protein methyltransferase family.</text>
</comment>
<evidence type="ECO:0000256" key="1">
    <source>
        <dbReference type="ARBA" id="ARBA00004496"/>
    </source>
</evidence>
<dbReference type="InterPro" id="IPR000682">
    <property type="entry name" value="PCMT"/>
</dbReference>
<dbReference type="SUPFAM" id="SSF53335">
    <property type="entry name" value="S-adenosyl-L-methionine-dependent methyltransferases"/>
    <property type="match status" value="1"/>
</dbReference>
<dbReference type="GO" id="GO:0005737">
    <property type="term" value="C:cytoplasm"/>
    <property type="evidence" value="ECO:0007669"/>
    <property type="project" value="UniProtKB-SubCell"/>
</dbReference>
<dbReference type="Proteomes" id="UP000069902">
    <property type="component" value="Chromosome cPNK"/>
</dbReference>
<dbReference type="Gene3D" id="3.40.50.150">
    <property type="entry name" value="Vaccinia Virus protein VP39"/>
    <property type="match status" value="1"/>
</dbReference>
<dbReference type="EMBL" id="LN879502">
    <property type="protein sequence ID" value="CUI17699.1"/>
    <property type="molecule type" value="Genomic_DNA"/>
</dbReference>
<dbReference type="InParanoid" id="A0A0U5ETV7"/>
<dbReference type="NCBIfam" id="NF001453">
    <property type="entry name" value="PRK00312.1"/>
    <property type="match status" value="1"/>
</dbReference>
<dbReference type="PANTHER" id="PTHR11579">
    <property type="entry name" value="PROTEIN-L-ISOASPARTATE O-METHYLTRANSFERASE"/>
    <property type="match status" value="1"/>
</dbReference>
<sequence>MTLDDHDTAFKRQKMIDEQLVVRGITNSLVLESFKTVPRHFFVPDRLKSYAYADTPLAIGEGQTISQPYIVALMTQTAQLNATSKVLEIGTGSGYAAAILSRIAAEVYTIERLPSLAYMAQERFQKLGYMNIVTRIGDGTMGWEECKPFDAILVTAGAPVATESLLSQLNVHGRLVIPVGDLVMQELRCYQKVDDRSFKLEVIERVRFVPLIGSEGWDERLGTRG</sequence>
<evidence type="ECO:0000256" key="4">
    <source>
        <dbReference type="ARBA" id="ARBA00022603"/>
    </source>
</evidence>
<dbReference type="FunFam" id="3.40.50.150:FF:000010">
    <property type="entry name" value="Protein-L-isoaspartate O-methyltransferase"/>
    <property type="match status" value="1"/>
</dbReference>
<dbReference type="FunCoup" id="A0A0U5ETV7">
    <property type="interactions" value="319"/>
</dbReference>
<evidence type="ECO:0000256" key="2">
    <source>
        <dbReference type="ARBA" id="ARBA00005369"/>
    </source>
</evidence>
<comment type="subcellular location">
    <subcellularLocation>
        <location evidence="1 7">Cytoplasm</location>
    </subcellularLocation>
</comment>
<evidence type="ECO:0000256" key="5">
    <source>
        <dbReference type="ARBA" id="ARBA00022679"/>
    </source>
</evidence>
<comment type="catalytic activity">
    <reaction evidence="7">
        <text>[protein]-L-isoaspartate + S-adenosyl-L-methionine = [protein]-L-isoaspartate alpha-methyl ester + S-adenosyl-L-homocysteine</text>
        <dbReference type="Rhea" id="RHEA:12705"/>
        <dbReference type="Rhea" id="RHEA-COMP:12143"/>
        <dbReference type="Rhea" id="RHEA-COMP:12144"/>
        <dbReference type="ChEBI" id="CHEBI:57856"/>
        <dbReference type="ChEBI" id="CHEBI:59789"/>
        <dbReference type="ChEBI" id="CHEBI:90596"/>
        <dbReference type="ChEBI" id="CHEBI:90598"/>
        <dbReference type="EC" id="2.1.1.77"/>
    </reaction>
</comment>
<proteinExistence type="inferred from homology"/>
<dbReference type="KEGG" id="pnl:PNK_2095"/>
<dbReference type="EC" id="2.1.1.77" evidence="7"/>
<keyword evidence="3 7" id="KW-0963">Cytoplasm</keyword>
<dbReference type="PATRIC" id="fig|389348.3.peg.2353"/>
<reference evidence="9" key="1">
    <citation type="submission" date="2015-09" db="EMBL/GenBank/DDBJ databases">
        <authorList>
            <person name="Bertelli C."/>
        </authorList>
    </citation>
    <scope>NUCLEOTIDE SEQUENCE [LARGE SCALE GENOMIC DNA]</scope>
    <source>
        <strain evidence="9">KNic</strain>
    </source>
</reference>
<dbReference type="CDD" id="cd02440">
    <property type="entry name" value="AdoMet_MTases"/>
    <property type="match status" value="1"/>
</dbReference>
<keyword evidence="4 7" id="KW-0489">Methyltransferase</keyword>
<dbReference type="PANTHER" id="PTHR11579:SF0">
    <property type="entry name" value="PROTEIN-L-ISOASPARTATE(D-ASPARTATE) O-METHYLTRANSFERASE"/>
    <property type="match status" value="1"/>
</dbReference>
<organism evidence="8 9">
    <name type="scientific">Candidatus Protochlamydia naegleriophila</name>
    <dbReference type="NCBI Taxonomy" id="389348"/>
    <lineage>
        <taxon>Bacteria</taxon>
        <taxon>Pseudomonadati</taxon>
        <taxon>Chlamydiota</taxon>
        <taxon>Chlamydiia</taxon>
        <taxon>Parachlamydiales</taxon>
        <taxon>Parachlamydiaceae</taxon>
        <taxon>Candidatus Protochlamydia</taxon>
    </lineage>
</organism>
<evidence type="ECO:0000313" key="8">
    <source>
        <dbReference type="EMBL" id="CUI17699.1"/>
    </source>
</evidence>
<name>A0A0U5ETV7_9BACT</name>
<keyword evidence="5 7" id="KW-0808">Transferase</keyword>
<dbReference type="AlphaFoldDB" id="A0A0U5ETV7"/>
<dbReference type="GO" id="GO:0032259">
    <property type="term" value="P:methylation"/>
    <property type="evidence" value="ECO:0007669"/>
    <property type="project" value="UniProtKB-KW"/>
</dbReference>
<keyword evidence="9" id="KW-1185">Reference proteome</keyword>
<dbReference type="HAMAP" id="MF_00090">
    <property type="entry name" value="PIMT"/>
    <property type="match status" value="1"/>
</dbReference>
<accession>A0A0U5ETV7</accession>
<evidence type="ECO:0000256" key="3">
    <source>
        <dbReference type="ARBA" id="ARBA00022490"/>
    </source>
</evidence>
<dbReference type="InterPro" id="IPR029063">
    <property type="entry name" value="SAM-dependent_MTases_sf"/>
</dbReference>
<feature type="active site" evidence="7">
    <location>
        <position position="66"/>
    </location>
</feature>
<dbReference type="Pfam" id="PF01135">
    <property type="entry name" value="PCMT"/>
    <property type="match status" value="1"/>
</dbReference>
<dbReference type="RefSeq" id="WP_059061933.1">
    <property type="nucleotide sequence ID" value="NZ_LN879502.1"/>
</dbReference>
<dbReference type="STRING" id="389348.PNK_2095"/>
<dbReference type="GO" id="GO:0030091">
    <property type="term" value="P:protein repair"/>
    <property type="evidence" value="ECO:0007669"/>
    <property type="project" value="UniProtKB-UniRule"/>
</dbReference>
<evidence type="ECO:0000313" key="9">
    <source>
        <dbReference type="Proteomes" id="UP000069902"/>
    </source>
</evidence>